<keyword evidence="5" id="KW-1185">Reference proteome</keyword>
<feature type="region of interest" description="Disordered" evidence="2">
    <location>
        <begin position="26"/>
        <end position="86"/>
    </location>
</feature>
<gene>
    <name evidence="4" type="ORF">G2W53_032921</name>
</gene>
<dbReference type="GO" id="GO:0008270">
    <property type="term" value="F:zinc ion binding"/>
    <property type="evidence" value="ECO:0007669"/>
    <property type="project" value="UniProtKB-KW"/>
</dbReference>
<proteinExistence type="predicted"/>
<feature type="domain" description="CCHC-type" evidence="3">
    <location>
        <begin position="48"/>
        <end position="61"/>
    </location>
</feature>
<dbReference type="GO" id="GO:0003676">
    <property type="term" value="F:nucleic acid binding"/>
    <property type="evidence" value="ECO:0007669"/>
    <property type="project" value="InterPro"/>
</dbReference>
<evidence type="ECO:0000256" key="2">
    <source>
        <dbReference type="SAM" id="MobiDB-lite"/>
    </source>
</evidence>
<keyword evidence="1" id="KW-0479">Metal-binding</keyword>
<evidence type="ECO:0000259" key="3">
    <source>
        <dbReference type="PROSITE" id="PS50158"/>
    </source>
</evidence>
<evidence type="ECO:0000256" key="1">
    <source>
        <dbReference type="PROSITE-ProRule" id="PRU00047"/>
    </source>
</evidence>
<dbReference type="PROSITE" id="PS50158">
    <property type="entry name" value="ZF_CCHC"/>
    <property type="match status" value="1"/>
</dbReference>
<dbReference type="EMBL" id="JAAIUW010000010">
    <property type="protein sequence ID" value="KAF7811945.1"/>
    <property type="molecule type" value="Genomic_DNA"/>
</dbReference>
<comment type="caution">
    <text evidence="4">The sequence shown here is derived from an EMBL/GenBank/DDBJ whole genome shotgun (WGS) entry which is preliminary data.</text>
</comment>
<reference evidence="4" key="1">
    <citation type="submission" date="2020-09" db="EMBL/GenBank/DDBJ databases">
        <title>Genome-Enabled Discovery of Anthraquinone Biosynthesis in Senna tora.</title>
        <authorList>
            <person name="Kang S.-H."/>
            <person name="Pandey R.P."/>
            <person name="Lee C.-M."/>
            <person name="Sim J.-S."/>
            <person name="Jeong J.-T."/>
            <person name="Choi B.-S."/>
            <person name="Jung M."/>
            <person name="Ginzburg D."/>
            <person name="Zhao K."/>
            <person name="Won S.Y."/>
            <person name="Oh T.-J."/>
            <person name="Yu Y."/>
            <person name="Kim N.-H."/>
            <person name="Lee O.R."/>
            <person name="Lee T.-H."/>
            <person name="Bashyal P."/>
            <person name="Kim T.-S."/>
            <person name="Lee W.-H."/>
            <person name="Kawkins C."/>
            <person name="Kim C.-K."/>
            <person name="Kim J.S."/>
            <person name="Ahn B.O."/>
            <person name="Rhee S.Y."/>
            <person name="Sohng J.K."/>
        </authorList>
    </citation>
    <scope>NUCLEOTIDE SEQUENCE</scope>
    <source>
        <tissue evidence="4">Leaf</tissue>
    </source>
</reference>
<organism evidence="4 5">
    <name type="scientific">Senna tora</name>
    <dbReference type="NCBI Taxonomy" id="362788"/>
    <lineage>
        <taxon>Eukaryota</taxon>
        <taxon>Viridiplantae</taxon>
        <taxon>Streptophyta</taxon>
        <taxon>Embryophyta</taxon>
        <taxon>Tracheophyta</taxon>
        <taxon>Spermatophyta</taxon>
        <taxon>Magnoliopsida</taxon>
        <taxon>eudicotyledons</taxon>
        <taxon>Gunneridae</taxon>
        <taxon>Pentapetalae</taxon>
        <taxon>rosids</taxon>
        <taxon>fabids</taxon>
        <taxon>Fabales</taxon>
        <taxon>Fabaceae</taxon>
        <taxon>Caesalpinioideae</taxon>
        <taxon>Cassia clade</taxon>
        <taxon>Senna</taxon>
    </lineage>
</organism>
<evidence type="ECO:0000313" key="4">
    <source>
        <dbReference type="EMBL" id="KAF7811945.1"/>
    </source>
</evidence>
<dbReference type="InterPro" id="IPR001878">
    <property type="entry name" value="Znf_CCHC"/>
</dbReference>
<evidence type="ECO:0000313" key="5">
    <source>
        <dbReference type="Proteomes" id="UP000634136"/>
    </source>
</evidence>
<dbReference type="Proteomes" id="UP000634136">
    <property type="component" value="Unassembled WGS sequence"/>
</dbReference>
<keyword evidence="1" id="KW-0863">Zinc-finger</keyword>
<dbReference type="AlphaFoldDB" id="A0A834SXC3"/>
<accession>A0A834SXC3</accession>
<protein>
    <submittedName>
        <fullName evidence="4">Protein FAR1-RELATED SEQUENCE 5-like</fullName>
    </submittedName>
</protein>
<keyword evidence="1" id="KW-0862">Zinc</keyword>
<sequence length="86" mass="9428">MNKLKEFNPKAWESLSRIPAKKLRRKDPIEKEIAANSSKLKKPPVQSCRTCGGTGHNSRSCNRHGGGSSSLEPRSELIAGVDQQQA</sequence>
<name>A0A834SXC3_9FABA</name>